<keyword evidence="2" id="KW-0808">Transferase</keyword>
<keyword evidence="5" id="KW-1185">Reference proteome</keyword>
<protein>
    <submittedName>
        <fullName evidence="4">Sulfotransferase domain-containing protein</fullName>
    </submittedName>
</protein>
<gene>
    <name evidence="4" type="ORF">ACERZ8_21310</name>
</gene>
<proteinExistence type="inferred from homology"/>
<evidence type="ECO:0000313" key="5">
    <source>
        <dbReference type="Proteomes" id="UP001627408"/>
    </source>
</evidence>
<evidence type="ECO:0000313" key="4">
    <source>
        <dbReference type="EMBL" id="MFL4472294.1"/>
    </source>
</evidence>
<dbReference type="PANTHER" id="PTHR11783">
    <property type="entry name" value="SULFOTRANSFERASE SULT"/>
    <property type="match status" value="1"/>
</dbReference>
<dbReference type="Pfam" id="PF00685">
    <property type="entry name" value="Sulfotransfer_1"/>
    <property type="match status" value="1"/>
</dbReference>
<dbReference type="Proteomes" id="UP001627408">
    <property type="component" value="Unassembled WGS sequence"/>
</dbReference>
<comment type="caution">
    <text evidence="4">The sequence shown here is derived from an EMBL/GenBank/DDBJ whole genome shotgun (WGS) entry which is preliminary data.</text>
</comment>
<name>A0ABW8V232_9RHOB</name>
<reference evidence="4 5" key="1">
    <citation type="submission" date="2024-08" db="EMBL/GenBank/DDBJ databases">
        <title>Tateyamaria sp. nov., isolated from marine algae.</title>
        <authorList>
            <person name="Choi B.J."/>
            <person name="Kim J.M."/>
            <person name="Lee J.K."/>
            <person name="Choi D.G."/>
            <person name="Bayburt H."/>
            <person name="Baek J.H."/>
            <person name="Han D.M."/>
            <person name="Jeon C.O."/>
        </authorList>
    </citation>
    <scope>NUCLEOTIDE SEQUENCE [LARGE SCALE GENOMIC DNA]</scope>
    <source>
        <strain evidence="4 5">KMU-156</strain>
    </source>
</reference>
<dbReference type="InterPro" id="IPR027417">
    <property type="entry name" value="P-loop_NTPase"/>
</dbReference>
<comment type="similarity">
    <text evidence="1">Belongs to the sulfotransferase 1 family.</text>
</comment>
<dbReference type="InterPro" id="IPR000863">
    <property type="entry name" value="Sulfotransferase_dom"/>
</dbReference>
<accession>A0ABW8V232</accession>
<evidence type="ECO:0000256" key="2">
    <source>
        <dbReference type="ARBA" id="ARBA00022679"/>
    </source>
</evidence>
<sequence>MLGSVVVSEYPKSGGTWIGQMISALADRPYVREGLVPFRPYLIHKHCLPGVLAGSAPIIILRDGRDILVSYYHHSFFLHDERTARLTKFTANKVPLDDASAVRENLPRFIEQSFTNPVYPRFSWTEFCAAWKDVPTACTLSYEEARTDPVAMLTRALEHLDKDVPKARIAEVVEAFSFERMSGRAVGHESEEAVFLRKGIVGDWRNAFSKGSRRSV</sequence>
<evidence type="ECO:0000256" key="1">
    <source>
        <dbReference type="ARBA" id="ARBA00005771"/>
    </source>
</evidence>
<dbReference type="SUPFAM" id="SSF52540">
    <property type="entry name" value="P-loop containing nucleoside triphosphate hydrolases"/>
    <property type="match status" value="1"/>
</dbReference>
<evidence type="ECO:0000259" key="3">
    <source>
        <dbReference type="Pfam" id="PF00685"/>
    </source>
</evidence>
<feature type="domain" description="Sulfotransferase" evidence="3">
    <location>
        <begin position="58"/>
        <end position="211"/>
    </location>
</feature>
<dbReference type="EMBL" id="JBHDIY010000004">
    <property type="protein sequence ID" value="MFL4472294.1"/>
    <property type="molecule type" value="Genomic_DNA"/>
</dbReference>
<organism evidence="4 5">
    <name type="scientific">Tateyamaria armeniaca</name>
    <dbReference type="NCBI Taxonomy" id="2518930"/>
    <lineage>
        <taxon>Bacteria</taxon>
        <taxon>Pseudomonadati</taxon>
        <taxon>Pseudomonadota</taxon>
        <taxon>Alphaproteobacteria</taxon>
        <taxon>Rhodobacterales</taxon>
        <taxon>Roseobacteraceae</taxon>
        <taxon>Tateyamaria</taxon>
    </lineage>
</organism>
<dbReference type="RefSeq" id="WP_407594457.1">
    <property type="nucleotide sequence ID" value="NZ_JBHDIY010000004.1"/>
</dbReference>
<dbReference type="Gene3D" id="3.40.50.300">
    <property type="entry name" value="P-loop containing nucleotide triphosphate hydrolases"/>
    <property type="match status" value="1"/>
</dbReference>